<dbReference type="RefSeq" id="WP_188419451.1">
    <property type="nucleotide sequence ID" value="NZ_BMDP01000001.1"/>
</dbReference>
<reference evidence="1" key="1">
    <citation type="journal article" date="2014" name="Int. J. Syst. Evol. Microbiol.">
        <title>Complete genome sequence of Corynebacterium casei LMG S-19264T (=DSM 44701T), isolated from a smear-ripened cheese.</title>
        <authorList>
            <consortium name="US DOE Joint Genome Institute (JGI-PGF)"/>
            <person name="Walter F."/>
            <person name="Albersmeier A."/>
            <person name="Kalinowski J."/>
            <person name="Ruckert C."/>
        </authorList>
    </citation>
    <scope>NUCLEOTIDE SEQUENCE</scope>
    <source>
        <strain evidence="1">CCM 7664</strain>
    </source>
</reference>
<proteinExistence type="predicted"/>
<dbReference type="Proteomes" id="UP000627205">
    <property type="component" value="Unassembled WGS sequence"/>
</dbReference>
<keyword evidence="2" id="KW-1185">Reference proteome</keyword>
<name>A0A8J3AWD3_9BURK</name>
<reference evidence="1" key="2">
    <citation type="submission" date="2020-09" db="EMBL/GenBank/DDBJ databases">
        <authorList>
            <person name="Sun Q."/>
            <person name="Sedlacek I."/>
        </authorList>
    </citation>
    <scope>NUCLEOTIDE SEQUENCE</scope>
    <source>
        <strain evidence="1">CCM 7664</strain>
    </source>
</reference>
<accession>A0A8J3AWD3</accession>
<organism evidence="1 2">
    <name type="scientific">Oxalicibacterium solurbis</name>
    <dbReference type="NCBI Taxonomy" id="69280"/>
    <lineage>
        <taxon>Bacteria</taxon>
        <taxon>Pseudomonadati</taxon>
        <taxon>Pseudomonadota</taxon>
        <taxon>Betaproteobacteria</taxon>
        <taxon>Burkholderiales</taxon>
        <taxon>Oxalobacteraceae</taxon>
        <taxon>Oxalicibacterium</taxon>
    </lineage>
</organism>
<dbReference type="AlphaFoldDB" id="A0A8J3AWD3"/>
<gene>
    <name evidence="1" type="ORF">GCM10011430_05700</name>
</gene>
<evidence type="ECO:0000313" key="2">
    <source>
        <dbReference type="Proteomes" id="UP000627205"/>
    </source>
</evidence>
<protein>
    <submittedName>
        <fullName evidence="1">Uncharacterized protein</fullName>
    </submittedName>
</protein>
<dbReference type="EMBL" id="BMDP01000001">
    <property type="protein sequence ID" value="GGI53396.1"/>
    <property type="molecule type" value="Genomic_DNA"/>
</dbReference>
<evidence type="ECO:0000313" key="1">
    <source>
        <dbReference type="EMBL" id="GGI53396.1"/>
    </source>
</evidence>
<sequence length="71" mass="7990">MSAATVEELAQEVTRMNRAIVRCLNYLAEEIPESRRGDYMVLLNDVHIKQARLANALNTEEAHGKTHAVVQ</sequence>
<comment type="caution">
    <text evidence="1">The sequence shown here is derived from an EMBL/GenBank/DDBJ whole genome shotgun (WGS) entry which is preliminary data.</text>
</comment>